<feature type="chain" id="PRO_5038613974" evidence="3">
    <location>
        <begin position="23"/>
        <end position="706"/>
    </location>
</feature>
<dbReference type="InterPro" id="IPR002656">
    <property type="entry name" value="Acyl_transf_3_dom"/>
</dbReference>
<evidence type="ECO:0000313" key="5">
    <source>
        <dbReference type="Proteomes" id="UP000515160"/>
    </source>
</evidence>
<feature type="transmembrane region" description="Helical" evidence="2">
    <location>
        <begin position="410"/>
        <end position="430"/>
    </location>
</feature>
<dbReference type="InterPro" id="IPR006621">
    <property type="entry name" value="Nose-resist-to-fluoxetine_N"/>
</dbReference>
<evidence type="ECO:0000256" key="2">
    <source>
        <dbReference type="SAM" id="Phobius"/>
    </source>
</evidence>
<feature type="transmembrane region" description="Helical" evidence="2">
    <location>
        <begin position="477"/>
        <end position="499"/>
    </location>
</feature>
<dbReference type="RefSeq" id="XP_051859907.1">
    <property type="nucleotide sequence ID" value="XM_052003947.1"/>
</dbReference>
<dbReference type="PANTHER" id="PTHR11161">
    <property type="entry name" value="O-ACYLTRANSFERASE"/>
    <property type="match status" value="1"/>
</dbReference>
<reference evidence="6" key="1">
    <citation type="submission" date="2025-08" db="UniProtKB">
        <authorList>
            <consortium name="RefSeq"/>
        </authorList>
    </citation>
    <scope>IDENTIFICATION</scope>
    <source>
        <strain evidence="6">15112-1751.03</strain>
        <tissue evidence="6">Whole Adult</tissue>
    </source>
</reference>
<feature type="compositionally biased region" description="Basic and acidic residues" evidence="1">
    <location>
        <begin position="669"/>
        <end position="686"/>
    </location>
</feature>
<name>A0A9C6T4E8_DROAB</name>
<sequence length="706" mass="79868">MDAVKLIIVGLFFYLGLTEVSSMQDAQDMLITKQQYQRIMEYRPLAVEFTEHFRNFSLTDLELANNETSSEQDQQCQEDVAQLMQGVITLRLWALEMIDSWGSYPSGFFYGNSMDMGNYDECLSIDKEVAENHIIRGKYCLASLLNMKIAVCFPSSCSVALINTFLKQLTNNALLSPQISNEINCKTAEREPYDGLTIFTIVLLSVLAAAVLLATLCDYLFFVDQTKLPGIVKAFSARANSRVLFRLVQPNSNPNVIDCLHGMRCMSLIWVVFAHQYILSLMTPNVNGIKTISWLTSPFASFILHGFFSVDTFFLLSGLLVVMIALRSLEKTKGKLNIPLMYLHRYLRLTPVVAVAIIVHMKLLPIVGNDGPTTAQAAVENYENCKTNWWMTLLYVQNYATKNMCLNHTWYLAVDMQLYILSPIFLLTLYKWGKKAAAGIFVLMLLLSGCLFATMMTGKYAVNVAIGDLGVEGQRKLYLATHTHAAPWLIGALLGYFLHANRNRSFKLHRIFIWLGWILCLAMLFTSLFAVYPAANGSAPALTLGEQSAYYTLSRIAWPLGLSWVVFACMKGYGGLANSFLSSPLWQPLSKLSYTAYIFHIFIQQMNGRRLRTNTFFSDYDVMLSFWSAFGFILLLSYVMYIILEAPFGALEGMLMPQRKPKQNTKQQNENHTEEIHVIEVPRTDDSQELTKSCEEQENVDNSTKT</sequence>
<keyword evidence="5" id="KW-1185">Reference proteome</keyword>
<feature type="transmembrane region" description="Helical" evidence="2">
    <location>
        <begin position="346"/>
        <end position="364"/>
    </location>
</feature>
<dbReference type="GO" id="GO:0016747">
    <property type="term" value="F:acyltransferase activity, transferring groups other than amino-acyl groups"/>
    <property type="evidence" value="ECO:0007669"/>
    <property type="project" value="InterPro"/>
</dbReference>
<feature type="transmembrane region" description="Helical" evidence="2">
    <location>
        <begin position="555"/>
        <end position="573"/>
    </location>
</feature>
<feature type="transmembrane region" description="Helical" evidence="2">
    <location>
        <begin position="511"/>
        <end position="535"/>
    </location>
</feature>
<keyword evidence="2" id="KW-1133">Transmembrane helix</keyword>
<dbReference type="Pfam" id="PF20146">
    <property type="entry name" value="NRF"/>
    <property type="match status" value="1"/>
</dbReference>
<evidence type="ECO:0000259" key="4">
    <source>
        <dbReference type="SMART" id="SM00703"/>
    </source>
</evidence>
<feature type="region of interest" description="Disordered" evidence="1">
    <location>
        <begin position="659"/>
        <end position="706"/>
    </location>
</feature>
<organism evidence="5 6">
    <name type="scientific">Drosophila albomicans</name>
    <name type="common">Fruit fly</name>
    <dbReference type="NCBI Taxonomy" id="7291"/>
    <lineage>
        <taxon>Eukaryota</taxon>
        <taxon>Metazoa</taxon>
        <taxon>Ecdysozoa</taxon>
        <taxon>Arthropoda</taxon>
        <taxon>Hexapoda</taxon>
        <taxon>Insecta</taxon>
        <taxon>Pterygota</taxon>
        <taxon>Neoptera</taxon>
        <taxon>Endopterygota</taxon>
        <taxon>Diptera</taxon>
        <taxon>Brachycera</taxon>
        <taxon>Muscomorpha</taxon>
        <taxon>Ephydroidea</taxon>
        <taxon>Drosophilidae</taxon>
        <taxon>Drosophila</taxon>
    </lineage>
</organism>
<feature type="domain" description="Nose resistant-to-fluoxetine protein N-terminal" evidence="4">
    <location>
        <begin position="73"/>
        <end position="187"/>
    </location>
</feature>
<evidence type="ECO:0000256" key="1">
    <source>
        <dbReference type="SAM" id="MobiDB-lite"/>
    </source>
</evidence>
<dbReference type="InterPro" id="IPR052728">
    <property type="entry name" value="O2_lipid_transport_reg"/>
</dbReference>
<protein>
    <submittedName>
        <fullName evidence="6">Nose resistant to fluoxetine protein 6-like</fullName>
    </submittedName>
</protein>
<feature type="transmembrane region" description="Helical" evidence="2">
    <location>
        <begin position="623"/>
        <end position="644"/>
    </location>
</feature>
<dbReference type="GeneID" id="117566493"/>
<dbReference type="OrthoDB" id="118951at2759"/>
<dbReference type="PANTHER" id="PTHR11161:SF0">
    <property type="entry name" value="O-ACYLTRANSFERASE LIKE PROTEIN"/>
    <property type="match status" value="1"/>
</dbReference>
<feature type="transmembrane region" description="Helical" evidence="2">
    <location>
        <begin position="196"/>
        <end position="221"/>
    </location>
</feature>
<keyword evidence="2" id="KW-0472">Membrane</keyword>
<evidence type="ECO:0000313" key="6">
    <source>
        <dbReference type="RefSeq" id="XP_051859907.1"/>
    </source>
</evidence>
<feature type="transmembrane region" description="Helical" evidence="2">
    <location>
        <begin position="437"/>
        <end position="457"/>
    </location>
</feature>
<keyword evidence="2" id="KW-0812">Transmembrane</keyword>
<dbReference type="Proteomes" id="UP000515160">
    <property type="component" value="Chromosome 3"/>
</dbReference>
<accession>A0A9C6T4E8</accession>
<keyword evidence="3" id="KW-0732">Signal</keyword>
<dbReference type="AlphaFoldDB" id="A0A9C6T4E8"/>
<dbReference type="SMART" id="SM00703">
    <property type="entry name" value="NRF"/>
    <property type="match status" value="1"/>
</dbReference>
<evidence type="ECO:0000256" key="3">
    <source>
        <dbReference type="SAM" id="SignalP"/>
    </source>
</evidence>
<feature type="transmembrane region" description="Helical" evidence="2">
    <location>
        <begin position="302"/>
        <end position="326"/>
    </location>
</feature>
<feature type="transmembrane region" description="Helical" evidence="2">
    <location>
        <begin position="265"/>
        <end position="282"/>
    </location>
</feature>
<feature type="signal peptide" evidence="3">
    <location>
        <begin position="1"/>
        <end position="22"/>
    </location>
</feature>
<proteinExistence type="predicted"/>
<dbReference type="Pfam" id="PF01757">
    <property type="entry name" value="Acyl_transf_3"/>
    <property type="match status" value="1"/>
</dbReference>
<gene>
    <name evidence="6" type="primary">LOC117566493</name>
</gene>